<keyword evidence="1" id="KW-0812">Transmembrane</keyword>
<keyword evidence="1" id="KW-1133">Transmembrane helix</keyword>
<organism evidence="2 3">
    <name type="scientific">Abiotrophia defectiva</name>
    <name type="common">Streptococcus defectivus</name>
    <dbReference type="NCBI Taxonomy" id="46125"/>
    <lineage>
        <taxon>Bacteria</taxon>
        <taxon>Bacillati</taxon>
        <taxon>Bacillota</taxon>
        <taxon>Bacilli</taxon>
        <taxon>Lactobacillales</taxon>
        <taxon>Aerococcaceae</taxon>
        <taxon>Abiotrophia</taxon>
    </lineage>
</organism>
<evidence type="ECO:0000313" key="3">
    <source>
        <dbReference type="Proteomes" id="UP000757900"/>
    </source>
</evidence>
<evidence type="ECO:0000313" key="2">
    <source>
        <dbReference type="EMBL" id="MBF0934667.1"/>
    </source>
</evidence>
<accession>A0A929MP38</accession>
<feature type="transmembrane region" description="Helical" evidence="1">
    <location>
        <begin position="21"/>
        <end position="42"/>
    </location>
</feature>
<comment type="caution">
    <text evidence="2">The sequence shown here is derived from an EMBL/GenBank/DDBJ whole genome shotgun (WGS) entry which is preliminary data.</text>
</comment>
<dbReference type="Proteomes" id="UP000757900">
    <property type="component" value="Unassembled WGS sequence"/>
</dbReference>
<gene>
    <name evidence="2" type="ORF">HXK00_03350</name>
</gene>
<evidence type="ECO:0000256" key="1">
    <source>
        <dbReference type="SAM" id="Phobius"/>
    </source>
</evidence>
<name>A0A929MP38_ABIDE</name>
<keyword evidence="1" id="KW-0472">Membrane</keyword>
<sequence length="179" mass="21024">METNQENKELAFSKVLRVSHVYGVRFWSIVGLILVFMSLLGWGLLSLLDWLWQRTPEGAHEALLLLVFVIWFLGSSALVQWAYEKIWRRPVVIRDLGSQVSISVGDREDRHSWSDLVKVKMHRYRVGRTGQTRVKSLNLVLTFQGRSYRLGTDEHQRQLENLQNYCQRKILQNGSDYYQ</sequence>
<dbReference type="AlphaFoldDB" id="A0A929MP38"/>
<reference evidence="2" key="1">
    <citation type="submission" date="2020-04" db="EMBL/GenBank/DDBJ databases">
        <title>Deep metagenomics examines the oral microbiome during advanced dental caries in children, revealing novel taxa and co-occurrences with host molecules.</title>
        <authorList>
            <person name="Baker J.L."/>
            <person name="Morton J.T."/>
            <person name="Dinis M."/>
            <person name="Alvarez R."/>
            <person name="Tran N.C."/>
            <person name="Knight R."/>
            <person name="Edlund A."/>
        </authorList>
    </citation>
    <scope>NUCLEOTIDE SEQUENCE</scope>
    <source>
        <strain evidence="2">JCVI_23_bin.16</strain>
    </source>
</reference>
<proteinExistence type="predicted"/>
<feature type="transmembrane region" description="Helical" evidence="1">
    <location>
        <begin position="62"/>
        <end position="83"/>
    </location>
</feature>
<protein>
    <submittedName>
        <fullName evidence="2">Uncharacterized protein</fullName>
    </submittedName>
</protein>
<dbReference type="EMBL" id="JABZFV010000049">
    <property type="protein sequence ID" value="MBF0934667.1"/>
    <property type="molecule type" value="Genomic_DNA"/>
</dbReference>